<sequence length="98" mass="10204">MDGFTVDVEALTAAGQGITDLMGKLDQKKVQDIDCDSGAVGHDRLAGSLENFCDRWQIGVENLLSDGAQIAQRLLDSASEYSRRDDEAAAAMGGGGGG</sequence>
<evidence type="ECO:0000313" key="2">
    <source>
        <dbReference type="Proteomes" id="UP000185696"/>
    </source>
</evidence>
<gene>
    <name evidence="1" type="ORF">BLA60_37600</name>
</gene>
<protein>
    <recommendedName>
        <fullName evidence="3">Excreted virulence factor EspC (Type VII ESX diderm)</fullName>
    </recommendedName>
</protein>
<dbReference type="OrthoDB" id="3262422at2"/>
<dbReference type="Proteomes" id="UP000185696">
    <property type="component" value="Unassembled WGS sequence"/>
</dbReference>
<comment type="caution">
    <text evidence="1">The sequence shown here is derived from an EMBL/GenBank/DDBJ whole genome shotgun (WGS) entry which is preliminary data.</text>
</comment>
<dbReference type="EMBL" id="MSIF01000033">
    <property type="protein sequence ID" value="OLF05098.1"/>
    <property type="molecule type" value="Genomic_DNA"/>
</dbReference>
<keyword evidence="2" id="KW-1185">Reference proteome</keyword>
<accession>A0A7Z1AVB2</accession>
<proteinExistence type="predicted"/>
<dbReference type="AlphaFoldDB" id="A0A7Z1AVB2"/>
<organism evidence="1 2">
    <name type="scientific">Actinophytocola xinjiangensis</name>
    <dbReference type="NCBI Taxonomy" id="485602"/>
    <lineage>
        <taxon>Bacteria</taxon>
        <taxon>Bacillati</taxon>
        <taxon>Actinomycetota</taxon>
        <taxon>Actinomycetes</taxon>
        <taxon>Pseudonocardiales</taxon>
        <taxon>Pseudonocardiaceae</taxon>
    </lineage>
</organism>
<name>A0A7Z1AVB2_9PSEU</name>
<evidence type="ECO:0008006" key="3">
    <source>
        <dbReference type="Google" id="ProtNLM"/>
    </source>
</evidence>
<evidence type="ECO:0000313" key="1">
    <source>
        <dbReference type="EMBL" id="OLF05098.1"/>
    </source>
</evidence>
<dbReference type="RefSeq" id="WP_075137855.1">
    <property type="nucleotide sequence ID" value="NZ_MSIF01000033.1"/>
</dbReference>
<reference evidence="1 2" key="1">
    <citation type="submission" date="2016-12" db="EMBL/GenBank/DDBJ databases">
        <title>The draft genome sequence of Actinophytocola xinjiangensis.</title>
        <authorList>
            <person name="Wang W."/>
            <person name="Yuan L."/>
        </authorList>
    </citation>
    <scope>NUCLEOTIDE SEQUENCE [LARGE SCALE GENOMIC DNA]</scope>
    <source>
        <strain evidence="1 2">CGMCC 4.4663</strain>
    </source>
</reference>